<feature type="transmembrane region" description="Helical" evidence="6">
    <location>
        <begin position="268"/>
        <end position="288"/>
    </location>
</feature>
<reference evidence="8" key="1">
    <citation type="journal article" date="2019" name="Int. J. Syst. Evol. Microbiol.">
        <title>The Global Catalogue of Microorganisms (GCM) 10K type strain sequencing project: providing services to taxonomists for standard genome sequencing and annotation.</title>
        <authorList>
            <consortium name="The Broad Institute Genomics Platform"/>
            <consortium name="The Broad Institute Genome Sequencing Center for Infectious Disease"/>
            <person name="Wu L."/>
            <person name="Ma J."/>
        </authorList>
    </citation>
    <scope>NUCLEOTIDE SEQUENCE [LARGE SCALE GENOMIC DNA]</scope>
    <source>
        <strain evidence="8">CCUG 50349</strain>
    </source>
</reference>
<organism evidence="7 8">
    <name type="scientific">Flavobacterium ponti</name>
    <dbReference type="NCBI Taxonomy" id="665133"/>
    <lineage>
        <taxon>Bacteria</taxon>
        <taxon>Pseudomonadati</taxon>
        <taxon>Bacteroidota</taxon>
        <taxon>Flavobacteriia</taxon>
        <taxon>Flavobacteriales</taxon>
        <taxon>Flavobacteriaceae</taxon>
        <taxon>Flavobacterium</taxon>
    </lineage>
</organism>
<sequence length="496" mass="57072">MEQENNKSYRSILKATGVFGMMQVSKMAISIVSSKFVAIYLGPIGLGLVALLNNVINIILAITNFEFLKTATREVALKSVVEDNSQLNNIITTIQKMAVTIGVFGAIFSIIFSKYLSYFTFGTFDKQHWFIILSIYFILTSFSNARLSLLQGLNKIKILALSNIIVAFITAIGSILLYYFFRLDGIIWVVLYSGVVLFCVNIYFTREYSFKFYPFVFKEFYKESLSVFKLGFLMSLNLIFGQICYFLLRLYLSNHGASNEILGFYEVSTVIMVNYLGLIFYAMAYDFYPKLSAISLDDLKVKSLVNYQIEIAIILVTPAIILLYIIGPFLIKILYSKEFLDSFLILKIALFSVILKAIIFPLGYIILAKGNKKMYFKQALVGDMLNLGFSVVLYHYFELIGIGVAFVVNYIVYGLYIYNMNKNHYNFDFTKECFKLIKINVLLGVLAILIIYNFQEIIMYILLLILFLFSFVFSFIELNKRIDIKEFIENKFKKNK</sequence>
<dbReference type="RefSeq" id="WP_379739815.1">
    <property type="nucleotide sequence ID" value="NZ_JBHSGW010000004.1"/>
</dbReference>
<gene>
    <name evidence="7" type="ORF">ACFO3U_07125</name>
</gene>
<feature type="transmembrane region" description="Helical" evidence="6">
    <location>
        <begin position="38"/>
        <end position="63"/>
    </location>
</feature>
<protein>
    <submittedName>
        <fullName evidence="7">Polysaccharide biosynthesis C-terminal domain-containing protein</fullName>
    </submittedName>
</protein>
<dbReference type="PANTHER" id="PTHR30250">
    <property type="entry name" value="PST FAMILY PREDICTED COLANIC ACID TRANSPORTER"/>
    <property type="match status" value="1"/>
</dbReference>
<feature type="transmembrane region" description="Helical" evidence="6">
    <location>
        <begin position="309"/>
        <end position="331"/>
    </location>
</feature>
<dbReference type="Pfam" id="PF01943">
    <property type="entry name" value="Polysacc_synt"/>
    <property type="match status" value="1"/>
</dbReference>
<feature type="transmembrane region" description="Helical" evidence="6">
    <location>
        <begin position="403"/>
        <end position="421"/>
    </location>
</feature>
<dbReference type="InterPro" id="IPR050833">
    <property type="entry name" value="Poly_Biosynth_Transport"/>
</dbReference>
<feature type="transmembrane region" description="Helical" evidence="6">
    <location>
        <begin position="128"/>
        <end position="147"/>
    </location>
</feature>
<feature type="transmembrane region" description="Helical" evidence="6">
    <location>
        <begin position="97"/>
        <end position="116"/>
    </location>
</feature>
<dbReference type="Proteomes" id="UP001595885">
    <property type="component" value="Unassembled WGS sequence"/>
</dbReference>
<name>A0ABV9P4F4_9FLAO</name>
<feature type="transmembrane region" description="Helical" evidence="6">
    <location>
        <begin position="343"/>
        <end position="367"/>
    </location>
</feature>
<feature type="transmembrane region" description="Helical" evidence="6">
    <location>
        <begin position="186"/>
        <end position="204"/>
    </location>
</feature>
<comment type="subcellular location">
    <subcellularLocation>
        <location evidence="1">Cell membrane</location>
        <topology evidence="1">Multi-pass membrane protein</topology>
    </subcellularLocation>
</comment>
<feature type="transmembrane region" description="Helical" evidence="6">
    <location>
        <begin position="225"/>
        <end position="248"/>
    </location>
</feature>
<dbReference type="PANTHER" id="PTHR30250:SF11">
    <property type="entry name" value="O-ANTIGEN TRANSPORTER-RELATED"/>
    <property type="match status" value="1"/>
</dbReference>
<keyword evidence="5 6" id="KW-0472">Membrane</keyword>
<evidence type="ECO:0000256" key="5">
    <source>
        <dbReference type="ARBA" id="ARBA00023136"/>
    </source>
</evidence>
<evidence type="ECO:0000313" key="8">
    <source>
        <dbReference type="Proteomes" id="UP001595885"/>
    </source>
</evidence>
<evidence type="ECO:0000256" key="6">
    <source>
        <dbReference type="SAM" id="Phobius"/>
    </source>
</evidence>
<evidence type="ECO:0000256" key="3">
    <source>
        <dbReference type="ARBA" id="ARBA00022692"/>
    </source>
</evidence>
<evidence type="ECO:0000256" key="4">
    <source>
        <dbReference type="ARBA" id="ARBA00022989"/>
    </source>
</evidence>
<dbReference type="EMBL" id="JBHSGW010000004">
    <property type="protein sequence ID" value="MFC4739765.1"/>
    <property type="molecule type" value="Genomic_DNA"/>
</dbReference>
<feature type="transmembrane region" description="Helical" evidence="6">
    <location>
        <begin position="433"/>
        <end position="451"/>
    </location>
</feature>
<proteinExistence type="predicted"/>
<feature type="transmembrane region" description="Helical" evidence="6">
    <location>
        <begin position="457"/>
        <end position="476"/>
    </location>
</feature>
<feature type="transmembrane region" description="Helical" evidence="6">
    <location>
        <begin position="159"/>
        <end position="180"/>
    </location>
</feature>
<evidence type="ECO:0000313" key="7">
    <source>
        <dbReference type="EMBL" id="MFC4739765.1"/>
    </source>
</evidence>
<keyword evidence="2" id="KW-1003">Cell membrane</keyword>
<dbReference type="InterPro" id="IPR002797">
    <property type="entry name" value="Polysacc_synth"/>
</dbReference>
<keyword evidence="3 6" id="KW-0812">Transmembrane</keyword>
<keyword evidence="4 6" id="KW-1133">Transmembrane helix</keyword>
<evidence type="ECO:0000256" key="1">
    <source>
        <dbReference type="ARBA" id="ARBA00004651"/>
    </source>
</evidence>
<accession>A0ABV9P4F4</accession>
<evidence type="ECO:0000256" key="2">
    <source>
        <dbReference type="ARBA" id="ARBA00022475"/>
    </source>
</evidence>
<comment type="caution">
    <text evidence="7">The sequence shown here is derived from an EMBL/GenBank/DDBJ whole genome shotgun (WGS) entry which is preliminary data.</text>
</comment>
<keyword evidence="8" id="KW-1185">Reference proteome</keyword>